<organism evidence="2 3">
    <name type="scientific">Pristionchus fissidentatus</name>
    <dbReference type="NCBI Taxonomy" id="1538716"/>
    <lineage>
        <taxon>Eukaryota</taxon>
        <taxon>Metazoa</taxon>
        <taxon>Ecdysozoa</taxon>
        <taxon>Nematoda</taxon>
        <taxon>Chromadorea</taxon>
        <taxon>Rhabditida</taxon>
        <taxon>Rhabditina</taxon>
        <taxon>Diplogasteromorpha</taxon>
        <taxon>Diplogasteroidea</taxon>
        <taxon>Neodiplogasteridae</taxon>
        <taxon>Pristionchus</taxon>
    </lineage>
</organism>
<accession>A0AAV5WHB9</accession>
<keyword evidence="1" id="KW-1133">Transmembrane helix</keyword>
<comment type="caution">
    <text evidence="2">The sequence shown here is derived from an EMBL/GenBank/DDBJ whole genome shotgun (WGS) entry which is preliminary data.</text>
</comment>
<feature type="transmembrane region" description="Helical" evidence="1">
    <location>
        <begin position="50"/>
        <end position="69"/>
    </location>
</feature>
<keyword evidence="1" id="KW-0472">Membrane</keyword>
<evidence type="ECO:0000256" key="1">
    <source>
        <dbReference type="SAM" id="Phobius"/>
    </source>
</evidence>
<dbReference type="Proteomes" id="UP001432322">
    <property type="component" value="Unassembled WGS sequence"/>
</dbReference>
<feature type="non-terminal residue" evidence="2">
    <location>
        <position position="70"/>
    </location>
</feature>
<gene>
    <name evidence="2" type="ORF">PFISCL1PPCAC_20511</name>
</gene>
<evidence type="ECO:0000313" key="2">
    <source>
        <dbReference type="EMBL" id="GMT29214.1"/>
    </source>
</evidence>
<keyword evidence="3" id="KW-1185">Reference proteome</keyword>
<protein>
    <submittedName>
        <fullName evidence="2">Uncharacterized protein</fullName>
    </submittedName>
</protein>
<evidence type="ECO:0000313" key="3">
    <source>
        <dbReference type="Proteomes" id="UP001432322"/>
    </source>
</evidence>
<proteinExistence type="predicted"/>
<dbReference type="AlphaFoldDB" id="A0AAV5WHB9"/>
<sequence>HISFEASSICSNPSCCPVVSSIAISLVHPVPRKLTADFSLQRARFARRGVLVLVMGNLWYLGPLVDAVAP</sequence>
<dbReference type="EMBL" id="BTSY01000005">
    <property type="protein sequence ID" value="GMT29214.1"/>
    <property type="molecule type" value="Genomic_DNA"/>
</dbReference>
<reference evidence="2" key="1">
    <citation type="submission" date="2023-10" db="EMBL/GenBank/DDBJ databases">
        <title>Genome assembly of Pristionchus species.</title>
        <authorList>
            <person name="Yoshida K."/>
            <person name="Sommer R.J."/>
        </authorList>
    </citation>
    <scope>NUCLEOTIDE SEQUENCE</scope>
    <source>
        <strain evidence="2">RS5133</strain>
    </source>
</reference>
<name>A0AAV5WHB9_9BILA</name>
<keyword evidence="1" id="KW-0812">Transmembrane</keyword>
<feature type="non-terminal residue" evidence="2">
    <location>
        <position position="1"/>
    </location>
</feature>